<keyword evidence="8 13" id="KW-1133">Transmembrane helix</keyword>
<evidence type="ECO:0000256" key="9">
    <source>
        <dbReference type="ARBA" id="ARBA00023065"/>
    </source>
</evidence>
<keyword evidence="11" id="KW-0407">Ion channel</keyword>
<name>A0ABP9IEZ6_9ACTN</name>
<feature type="transmembrane region" description="Helical" evidence="13">
    <location>
        <begin position="121"/>
        <end position="141"/>
    </location>
</feature>
<keyword evidence="6" id="KW-0631">Potassium channel</keyword>
<keyword evidence="4" id="KW-0633">Potassium transport</keyword>
<keyword evidence="15" id="KW-1185">Reference proteome</keyword>
<feature type="transmembrane region" description="Helical" evidence="13">
    <location>
        <begin position="12"/>
        <end position="30"/>
    </location>
</feature>
<evidence type="ECO:0000256" key="1">
    <source>
        <dbReference type="ARBA" id="ARBA00004141"/>
    </source>
</evidence>
<accession>A0ABP9IEZ6</accession>
<sequence length="214" mass="23466">MEVEAGVNETGRVEAFSDGVFAIAITLLILEIKVPEVEPGQSLWGALGHLWPSYAAYVVSFLVIGIIWMNHHQFLAHLARVDRVALFLNLLLLMTVSALPWPTSVVAAYLRDGDDAKIAMAVYGGFMVLFSTAFSLFWWYVTRRGHLFHDYVDTEGARATRGRFALGMLLYPCTVGLAFVSAVGTLILHGVLAVYYAFNQLPVPVRADSGTAAD</sequence>
<dbReference type="EMBL" id="BAABHS010000056">
    <property type="protein sequence ID" value="GAA4995340.1"/>
    <property type="molecule type" value="Genomic_DNA"/>
</dbReference>
<reference evidence="15" key="1">
    <citation type="journal article" date="2019" name="Int. J. Syst. Evol. Microbiol.">
        <title>The Global Catalogue of Microorganisms (GCM) 10K type strain sequencing project: providing services to taxonomists for standard genome sequencing and annotation.</title>
        <authorList>
            <consortium name="The Broad Institute Genomics Platform"/>
            <consortium name="The Broad Institute Genome Sequencing Center for Infectious Disease"/>
            <person name="Wu L."/>
            <person name="Ma J."/>
        </authorList>
    </citation>
    <scope>NUCLEOTIDE SEQUENCE [LARGE SCALE GENOMIC DNA]</scope>
    <source>
        <strain evidence="15">JCM 17986</strain>
    </source>
</reference>
<evidence type="ECO:0000256" key="11">
    <source>
        <dbReference type="ARBA" id="ARBA00023303"/>
    </source>
</evidence>
<feature type="transmembrane region" description="Helical" evidence="13">
    <location>
        <begin position="50"/>
        <end position="69"/>
    </location>
</feature>
<organism evidence="14 15">
    <name type="scientific">Yinghuangia aomiensis</name>
    <dbReference type="NCBI Taxonomy" id="676205"/>
    <lineage>
        <taxon>Bacteria</taxon>
        <taxon>Bacillati</taxon>
        <taxon>Actinomycetota</taxon>
        <taxon>Actinomycetes</taxon>
        <taxon>Kitasatosporales</taxon>
        <taxon>Streptomycetaceae</taxon>
        <taxon>Yinghuangia</taxon>
    </lineage>
</organism>
<keyword evidence="3" id="KW-0813">Transport</keyword>
<feature type="transmembrane region" description="Helical" evidence="13">
    <location>
        <begin position="81"/>
        <end position="101"/>
    </location>
</feature>
<dbReference type="PANTHER" id="PTHR31462:SF5">
    <property type="entry name" value="ENDOSOMAL_LYSOSOMAL PROTON CHANNEL TMEM175"/>
    <property type="match status" value="1"/>
</dbReference>
<comment type="caution">
    <text evidence="14">The sequence shown here is derived from an EMBL/GenBank/DDBJ whole genome shotgun (WGS) entry which is preliminary data.</text>
</comment>
<protein>
    <submittedName>
        <fullName evidence="14">TMEM175 family protein</fullName>
    </submittedName>
</protein>
<evidence type="ECO:0000313" key="14">
    <source>
        <dbReference type="EMBL" id="GAA4995340.1"/>
    </source>
</evidence>
<dbReference type="PANTHER" id="PTHR31462">
    <property type="entry name" value="ENDOSOMAL/LYSOSOMAL POTASSIUM CHANNEL TMEM175"/>
    <property type="match status" value="1"/>
</dbReference>
<evidence type="ECO:0000256" key="6">
    <source>
        <dbReference type="ARBA" id="ARBA00022826"/>
    </source>
</evidence>
<proteinExistence type="inferred from homology"/>
<evidence type="ECO:0000256" key="4">
    <source>
        <dbReference type="ARBA" id="ARBA00022538"/>
    </source>
</evidence>
<keyword evidence="5 13" id="KW-0812">Transmembrane</keyword>
<keyword evidence="10 13" id="KW-0472">Membrane</keyword>
<comment type="catalytic activity">
    <reaction evidence="12">
        <text>K(+)(in) = K(+)(out)</text>
        <dbReference type="Rhea" id="RHEA:29463"/>
        <dbReference type="ChEBI" id="CHEBI:29103"/>
    </reaction>
</comment>
<dbReference type="Pfam" id="PF06736">
    <property type="entry name" value="TMEM175"/>
    <property type="match status" value="1"/>
</dbReference>
<evidence type="ECO:0000256" key="5">
    <source>
        <dbReference type="ARBA" id="ARBA00022692"/>
    </source>
</evidence>
<evidence type="ECO:0000256" key="2">
    <source>
        <dbReference type="ARBA" id="ARBA00006920"/>
    </source>
</evidence>
<evidence type="ECO:0000256" key="12">
    <source>
        <dbReference type="ARBA" id="ARBA00034430"/>
    </source>
</evidence>
<evidence type="ECO:0000313" key="15">
    <source>
        <dbReference type="Proteomes" id="UP001500466"/>
    </source>
</evidence>
<comment type="subcellular location">
    <subcellularLocation>
        <location evidence="1">Membrane</location>
        <topology evidence="1">Multi-pass membrane protein</topology>
    </subcellularLocation>
</comment>
<keyword evidence="9" id="KW-0406">Ion transport</keyword>
<feature type="transmembrane region" description="Helical" evidence="13">
    <location>
        <begin position="168"/>
        <end position="198"/>
    </location>
</feature>
<evidence type="ECO:0000256" key="10">
    <source>
        <dbReference type="ARBA" id="ARBA00023136"/>
    </source>
</evidence>
<evidence type="ECO:0000256" key="3">
    <source>
        <dbReference type="ARBA" id="ARBA00022448"/>
    </source>
</evidence>
<evidence type="ECO:0000256" key="7">
    <source>
        <dbReference type="ARBA" id="ARBA00022958"/>
    </source>
</evidence>
<dbReference type="InterPro" id="IPR010617">
    <property type="entry name" value="TMEM175-like"/>
</dbReference>
<keyword evidence="7" id="KW-0630">Potassium</keyword>
<comment type="similarity">
    <text evidence="2">Belongs to the TMEM175 family.</text>
</comment>
<gene>
    <name evidence="14" type="ORF">GCM10023205_80530</name>
</gene>
<evidence type="ECO:0000256" key="8">
    <source>
        <dbReference type="ARBA" id="ARBA00022989"/>
    </source>
</evidence>
<dbReference type="Proteomes" id="UP001500466">
    <property type="component" value="Unassembled WGS sequence"/>
</dbReference>
<evidence type="ECO:0000256" key="13">
    <source>
        <dbReference type="SAM" id="Phobius"/>
    </source>
</evidence>